<dbReference type="PANTHER" id="PTHR43133:SF51">
    <property type="entry name" value="RNA POLYMERASE SIGMA FACTOR"/>
    <property type="match status" value="1"/>
</dbReference>
<dbReference type="NCBIfam" id="NF008888">
    <property type="entry name" value="PRK11922.1"/>
    <property type="match status" value="1"/>
</dbReference>
<dbReference type="GO" id="GO:0006352">
    <property type="term" value="P:DNA-templated transcription initiation"/>
    <property type="evidence" value="ECO:0007669"/>
    <property type="project" value="InterPro"/>
</dbReference>
<dbReference type="InterPro" id="IPR007627">
    <property type="entry name" value="RNA_pol_sigma70_r2"/>
</dbReference>
<evidence type="ECO:0000313" key="10">
    <source>
        <dbReference type="Proteomes" id="UP000449969"/>
    </source>
</evidence>
<dbReference type="NCBIfam" id="TIGR02937">
    <property type="entry name" value="sigma70-ECF"/>
    <property type="match status" value="1"/>
</dbReference>
<evidence type="ECO:0000256" key="2">
    <source>
        <dbReference type="ARBA" id="ARBA00023015"/>
    </source>
</evidence>
<dbReference type="OrthoDB" id="9780326at2"/>
<feature type="domain" description="RNA polymerase sigma factor 70 region 4 type 2" evidence="8">
    <location>
        <begin position="157"/>
        <end position="208"/>
    </location>
</feature>
<organism evidence="9 10">
    <name type="scientific">Bradyrhizobium cajani</name>
    <dbReference type="NCBI Taxonomy" id="1928661"/>
    <lineage>
        <taxon>Bacteria</taxon>
        <taxon>Pseudomonadati</taxon>
        <taxon>Pseudomonadota</taxon>
        <taxon>Alphaproteobacteria</taxon>
        <taxon>Hyphomicrobiales</taxon>
        <taxon>Nitrobacteraceae</taxon>
        <taxon>Bradyrhizobium</taxon>
    </lineage>
</organism>
<dbReference type="Pfam" id="PF08281">
    <property type="entry name" value="Sigma70_r4_2"/>
    <property type="match status" value="1"/>
</dbReference>
<feature type="domain" description="RNA polymerase sigma-70 region 2" evidence="7">
    <location>
        <begin position="52"/>
        <end position="117"/>
    </location>
</feature>
<dbReference type="Pfam" id="PF04542">
    <property type="entry name" value="Sigma70_r2"/>
    <property type="match status" value="1"/>
</dbReference>
<evidence type="ECO:0000256" key="6">
    <source>
        <dbReference type="RuleBase" id="RU000716"/>
    </source>
</evidence>
<dbReference type="CDD" id="cd06171">
    <property type="entry name" value="Sigma70_r4"/>
    <property type="match status" value="1"/>
</dbReference>
<keyword evidence="2 6" id="KW-0805">Transcription regulation</keyword>
<accession>A0A844TFF3</accession>
<reference evidence="9 10" key="1">
    <citation type="submission" date="2019-12" db="EMBL/GenBank/DDBJ databases">
        <title>Draft genome sequences Bradyrhizobium cajani AMBPC1010, Bradyrhizobium pachyrhizi AMBPC1040 and Bradyrhizobium yuanmingense ALSPC3051, three plant growth promoting strains isolated from nodules of Cajanus cajan L. in Dominican Republic.</title>
        <authorList>
            <person name="Flores-Felix J.D."/>
            <person name="Araujo J."/>
            <person name="Diaz-Alcantara C."/>
            <person name="Gonzalez-Andres F."/>
            <person name="Velazquez E."/>
        </authorList>
    </citation>
    <scope>NUCLEOTIDE SEQUENCE [LARGE SCALE GENOMIC DNA]</scope>
    <source>
        <strain evidence="9 10">1010</strain>
    </source>
</reference>
<dbReference type="GO" id="GO:0003677">
    <property type="term" value="F:DNA binding"/>
    <property type="evidence" value="ECO:0007669"/>
    <property type="project" value="UniProtKB-KW"/>
</dbReference>
<comment type="caution">
    <text evidence="9">The sequence shown here is derived from an EMBL/GenBank/DDBJ whole genome shotgun (WGS) entry which is preliminary data.</text>
</comment>
<dbReference type="InterPro" id="IPR000838">
    <property type="entry name" value="RNA_pol_sigma70_ECF_CS"/>
</dbReference>
<dbReference type="SUPFAM" id="SSF88946">
    <property type="entry name" value="Sigma2 domain of RNA polymerase sigma factors"/>
    <property type="match status" value="1"/>
</dbReference>
<sequence>MSGTKRNKQVTAMQRTAAGLSADARTSEIRISEAELIDRARGRDEAALREIMQSNNRRLYRLARGILRSDSEAEDVVQETYVRAFTHLDGFRGDSGLSTWLSRIAINEALGRARSARPHVELDAVPEEALDAQIIKFPASPPGDPERTMAQREIQRVVERAIDELPDVFRMVFVARVMEGMSIEETADLLGVKPETVKTRLHRARTMLRENVEKEIGPVVMDAFPFAGWRCERLTVSVLKRLGIGG</sequence>
<keyword evidence="5 6" id="KW-0804">Transcription</keyword>
<dbReference type="InterPro" id="IPR013325">
    <property type="entry name" value="RNA_pol_sigma_r2"/>
</dbReference>
<protein>
    <recommendedName>
        <fullName evidence="6">RNA polymerase sigma factor</fullName>
    </recommendedName>
</protein>
<evidence type="ECO:0000256" key="4">
    <source>
        <dbReference type="ARBA" id="ARBA00023125"/>
    </source>
</evidence>
<dbReference type="InterPro" id="IPR013324">
    <property type="entry name" value="RNA_pol_sigma_r3/r4-like"/>
</dbReference>
<evidence type="ECO:0000313" key="9">
    <source>
        <dbReference type="EMBL" id="MVT74142.1"/>
    </source>
</evidence>
<dbReference type="AlphaFoldDB" id="A0A844TFF3"/>
<dbReference type="Proteomes" id="UP000449969">
    <property type="component" value="Unassembled WGS sequence"/>
</dbReference>
<evidence type="ECO:0000256" key="1">
    <source>
        <dbReference type="ARBA" id="ARBA00010641"/>
    </source>
</evidence>
<name>A0A844TFF3_9BRAD</name>
<keyword evidence="3 6" id="KW-0731">Sigma factor</keyword>
<evidence type="ECO:0000259" key="8">
    <source>
        <dbReference type="Pfam" id="PF08281"/>
    </source>
</evidence>
<dbReference type="InterPro" id="IPR039425">
    <property type="entry name" value="RNA_pol_sigma-70-like"/>
</dbReference>
<dbReference type="EMBL" id="WQNE01000009">
    <property type="protein sequence ID" value="MVT74142.1"/>
    <property type="molecule type" value="Genomic_DNA"/>
</dbReference>
<keyword evidence="4 6" id="KW-0238">DNA-binding</keyword>
<dbReference type="GO" id="GO:0016987">
    <property type="term" value="F:sigma factor activity"/>
    <property type="evidence" value="ECO:0007669"/>
    <property type="project" value="UniProtKB-KW"/>
</dbReference>
<evidence type="ECO:0000256" key="3">
    <source>
        <dbReference type="ARBA" id="ARBA00023082"/>
    </source>
</evidence>
<dbReference type="Gene3D" id="1.10.10.10">
    <property type="entry name" value="Winged helix-like DNA-binding domain superfamily/Winged helix DNA-binding domain"/>
    <property type="match status" value="1"/>
</dbReference>
<dbReference type="InterPro" id="IPR036388">
    <property type="entry name" value="WH-like_DNA-bd_sf"/>
</dbReference>
<dbReference type="InterPro" id="IPR014284">
    <property type="entry name" value="RNA_pol_sigma-70_dom"/>
</dbReference>
<keyword evidence="10" id="KW-1185">Reference proteome</keyword>
<comment type="similarity">
    <text evidence="1 6">Belongs to the sigma-70 factor family. ECF subfamily.</text>
</comment>
<gene>
    <name evidence="9" type="ORF">GPL20_13990</name>
</gene>
<evidence type="ECO:0000259" key="7">
    <source>
        <dbReference type="Pfam" id="PF04542"/>
    </source>
</evidence>
<dbReference type="InterPro" id="IPR013249">
    <property type="entry name" value="RNA_pol_sigma70_r4_t2"/>
</dbReference>
<dbReference type="Gene3D" id="1.10.1740.10">
    <property type="match status" value="1"/>
</dbReference>
<dbReference type="PANTHER" id="PTHR43133">
    <property type="entry name" value="RNA POLYMERASE ECF-TYPE SIGMA FACTO"/>
    <property type="match status" value="1"/>
</dbReference>
<proteinExistence type="inferred from homology"/>
<dbReference type="PROSITE" id="PS01063">
    <property type="entry name" value="SIGMA70_ECF"/>
    <property type="match status" value="1"/>
</dbReference>
<evidence type="ECO:0000256" key="5">
    <source>
        <dbReference type="ARBA" id="ARBA00023163"/>
    </source>
</evidence>
<dbReference type="SUPFAM" id="SSF88659">
    <property type="entry name" value="Sigma3 and sigma4 domains of RNA polymerase sigma factors"/>
    <property type="match status" value="1"/>
</dbReference>